<evidence type="ECO:0000256" key="4">
    <source>
        <dbReference type="ARBA" id="ARBA00022490"/>
    </source>
</evidence>
<reference evidence="11 12" key="1">
    <citation type="journal article" date="2022" name="Gigascience">
        <title>A chromosome-level genome assembly and annotation of the desert horned lizard, Phrynosoma platyrhinos, provides insight into chromosomal rearrangements among reptiles.</title>
        <authorList>
            <person name="Koochekian N."/>
            <person name="Ascanio A."/>
            <person name="Farleigh K."/>
            <person name="Card D.C."/>
            <person name="Schield D.R."/>
            <person name="Castoe T.A."/>
            <person name="Jezkova T."/>
        </authorList>
    </citation>
    <scope>NUCLEOTIDE SEQUENCE [LARGE SCALE GENOMIC DNA]</scope>
    <source>
        <strain evidence="11">NK-2021</strain>
    </source>
</reference>
<dbReference type="InterPro" id="IPR002423">
    <property type="entry name" value="Cpn60/GroEL/TCP-1"/>
</dbReference>
<evidence type="ECO:0000256" key="8">
    <source>
        <dbReference type="ARBA" id="ARBA00030049"/>
    </source>
</evidence>
<organism evidence="11 12">
    <name type="scientific">Phrynosoma platyrhinos</name>
    <name type="common">Desert horned lizard</name>
    <dbReference type="NCBI Taxonomy" id="52577"/>
    <lineage>
        <taxon>Eukaryota</taxon>
        <taxon>Metazoa</taxon>
        <taxon>Chordata</taxon>
        <taxon>Craniata</taxon>
        <taxon>Vertebrata</taxon>
        <taxon>Euteleostomi</taxon>
        <taxon>Lepidosauria</taxon>
        <taxon>Squamata</taxon>
        <taxon>Bifurcata</taxon>
        <taxon>Unidentata</taxon>
        <taxon>Episquamata</taxon>
        <taxon>Toxicofera</taxon>
        <taxon>Iguania</taxon>
        <taxon>Phrynosomatidae</taxon>
        <taxon>Phrynosomatinae</taxon>
        <taxon>Phrynosoma</taxon>
    </lineage>
</organism>
<evidence type="ECO:0000256" key="2">
    <source>
        <dbReference type="ARBA" id="ARBA00008020"/>
    </source>
</evidence>
<dbReference type="Proteomes" id="UP000826234">
    <property type="component" value="Unassembled WGS sequence"/>
</dbReference>
<keyword evidence="5 10" id="KW-0547">Nucleotide-binding</keyword>
<dbReference type="NCBIfam" id="NF041082">
    <property type="entry name" value="thermosome_alpha"/>
    <property type="match status" value="1"/>
</dbReference>
<dbReference type="SUPFAM" id="SSF52029">
    <property type="entry name" value="GroEL apical domain-like"/>
    <property type="match status" value="1"/>
</dbReference>
<gene>
    <name evidence="11" type="ORF">JD844_024724</name>
</gene>
<evidence type="ECO:0000256" key="10">
    <source>
        <dbReference type="RuleBase" id="RU004187"/>
    </source>
</evidence>
<dbReference type="Gene3D" id="3.30.260.10">
    <property type="entry name" value="TCP-1-like chaperonin intermediate domain"/>
    <property type="match status" value="1"/>
</dbReference>
<dbReference type="PANTHER" id="PTHR11353">
    <property type="entry name" value="CHAPERONIN"/>
    <property type="match status" value="1"/>
</dbReference>
<dbReference type="NCBIfam" id="NF041083">
    <property type="entry name" value="thermosome_beta"/>
    <property type="match status" value="1"/>
</dbReference>
<dbReference type="InterPro" id="IPR002194">
    <property type="entry name" value="Chaperonin_TCP-1_CS"/>
</dbReference>
<keyword evidence="12" id="KW-1185">Reference proteome</keyword>
<dbReference type="InterPro" id="IPR054827">
    <property type="entry name" value="thermosome_alpha"/>
</dbReference>
<dbReference type="InterPro" id="IPR027413">
    <property type="entry name" value="GROEL-like_equatorial_sf"/>
</dbReference>
<dbReference type="CDD" id="cd03335">
    <property type="entry name" value="TCP1_alpha"/>
    <property type="match status" value="1"/>
</dbReference>
<evidence type="ECO:0000256" key="5">
    <source>
        <dbReference type="ARBA" id="ARBA00022741"/>
    </source>
</evidence>
<evidence type="ECO:0000256" key="1">
    <source>
        <dbReference type="ARBA" id="ARBA00004496"/>
    </source>
</evidence>
<dbReference type="PRINTS" id="PR00304">
    <property type="entry name" value="TCOMPLEXTCP1"/>
</dbReference>
<protein>
    <recommendedName>
        <fullName evidence="3">T-complex protein 1 subunit alpha</fullName>
    </recommendedName>
    <alternativeName>
        <fullName evidence="8">CCT-alpha</fullName>
    </alternativeName>
</protein>
<sequence>MAFEGPLAVFGERTTGENVRTQNVSAAASIANIVKSSLGPVGLDKMLVDDIGDVTITNDGATILKLLEVEHPAAKVLCELAELQDKEVGDGTTSVVIIAAELLKNADELVKQKIHPTSVISGYRLACKEAVRYINENLVISSDELGRDCLINAAKTAMASKIIGIDSDFFANMVVDAALAVKYTDQKGQARYPINSINVLKAHGRSQKESILVNGYALNCVVGSQGMPKRIVNAKIACLDFSLQKAKMKLGVQVVVTDPEKLDQIRQREADITKEKIQKILITGANVILTTGGIDDMCLKYFVDAGAMAVRRVLKRDLKRIAKASGATVCSTLANLEGEETFEAAMLGQAEEVVQERICDDELILIKNTKARTSAAIILRGANDFMCDEMERSLHDALCVVKRVLESKSVVPGGGAVEAALSIYLENYATSMGSREQLAIAEFARSLLVIPNTLAVNAAQDAIDLVAKLRAFHNEAQVNPERKNLKWIGLDLVNGKPRDNKQAGVFEPTVVKTKSLKFATEAAITILRIDDLIKLQPESKGDKGGCYEDAVHSGAIED</sequence>
<dbReference type="PROSITE" id="PS00995">
    <property type="entry name" value="TCP1_3"/>
    <property type="match status" value="1"/>
</dbReference>
<dbReference type="InterPro" id="IPR017998">
    <property type="entry name" value="Chaperone_TCP-1"/>
</dbReference>
<dbReference type="SUPFAM" id="SSF48592">
    <property type="entry name" value="GroEL equatorial domain-like"/>
    <property type="match status" value="1"/>
</dbReference>
<dbReference type="Gene3D" id="3.50.7.10">
    <property type="entry name" value="GroEL"/>
    <property type="match status" value="1"/>
</dbReference>
<comment type="subcellular location">
    <subcellularLocation>
        <location evidence="1">Cytoplasm</location>
    </subcellularLocation>
</comment>
<dbReference type="EMBL" id="JAIPUX010003289">
    <property type="protein sequence ID" value="KAH0622424.1"/>
    <property type="molecule type" value="Genomic_DNA"/>
</dbReference>
<dbReference type="NCBIfam" id="TIGR02340">
    <property type="entry name" value="chap_CCT_alpha"/>
    <property type="match status" value="1"/>
</dbReference>
<keyword evidence="7 10" id="KW-0143">Chaperone</keyword>
<comment type="caution">
    <text evidence="11">The sequence shown here is derived from an EMBL/GenBank/DDBJ whole genome shotgun (WGS) entry which is preliminary data.</text>
</comment>
<dbReference type="PROSITE" id="PS00751">
    <property type="entry name" value="TCP1_2"/>
    <property type="match status" value="1"/>
</dbReference>
<comment type="catalytic activity">
    <reaction evidence="9">
        <text>ATP + H2O = ADP + phosphate + H(+)</text>
        <dbReference type="Rhea" id="RHEA:13065"/>
        <dbReference type="ChEBI" id="CHEBI:15377"/>
        <dbReference type="ChEBI" id="CHEBI:15378"/>
        <dbReference type="ChEBI" id="CHEBI:30616"/>
        <dbReference type="ChEBI" id="CHEBI:43474"/>
        <dbReference type="ChEBI" id="CHEBI:456216"/>
    </reaction>
</comment>
<keyword evidence="6 10" id="KW-0067">ATP-binding</keyword>
<keyword evidence="4" id="KW-0963">Cytoplasm</keyword>
<dbReference type="InterPro" id="IPR012715">
    <property type="entry name" value="Chap_CCT_alpha"/>
</dbReference>
<evidence type="ECO:0000256" key="7">
    <source>
        <dbReference type="ARBA" id="ARBA00023186"/>
    </source>
</evidence>
<dbReference type="PROSITE" id="PS00750">
    <property type="entry name" value="TCP1_1"/>
    <property type="match status" value="1"/>
</dbReference>
<dbReference type="SUPFAM" id="SSF54849">
    <property type="entry name" value="GroEL-intermediate domain like"/>
    <property type="match status" value="1"/>
</dbReference>
<evidence type="ECO:0000313" key="11">
    <source>
        <dbReference type="EMBL" id="KAH0622424.1"/>
    </source>
</evidence>
<evidence type="ECO:0000256" key="3">
    <source>
        <dbReference type="ARBA" id="ARBA00014424"/>
    </source>
</evidence>
<evidence type="ECO:0000256" key="6">
    <source>
        <dbReference type="ARBA" id="ARBA00022840"/>
    </source>
</evidence>
<comment type="similarity">
    <text evidence="2 10">Belongs to the TCP-1 chaperonin family.</text>
</comment>
<dbReference type="InterPro" id="IPR027410">
    <property type="entry name" value="TCP-1-like_intermed_sf"/>
</dbReference>
<evidence type="ECO:0000256" key="9">
    <source>
        <dbReference type="ARBA" id="ARBA00049360"/>
    </source>
</evidence>
<proteinExistence type="inferred from homology"/>
<dbReference type="Pfam" id="PF00118">
    <property type="entry name" value="Cpn60_TCP1"/>
    <property type="match status" value="1"/>
</dbReference>
<dbReference type="InterPro" id="IPR027409">
    <property type="entry name" value="GroEL-like_apical_dom_sf"/>
</dbReference>
<evidence type="ECO:0000313" key="12">
    <source>
        <dbReference type="Proteomes" id="UP000826234"/>
    </source>
</evidence>
<name>A0ABQ7SYD5_PHRPL</name>
<accession>A0ABQ7SYD5</accession>
<dbReference type="InterPro" id="IPR053374">
    <property type="entry name" value="TCP-1_chaperonin"/>
</dbReference>
<dbReference type="Gene3D" id="1.10.560.10">
    <property type="entry name" value="GroEL-like equatorial domain"/>
    <property type="match status" value="1"/>
</dbReference>